<organism evidence="2 3">
    <name type="scientific">Allacma fusca</name>
    <dbReference type="NCBI Taxonomy" id="39272"/>
    <lineage>
        <taxon>Eukaryota</taxon>
        <taxon>Metazoa</taxon>
        <taxon>Ecdysozoa</taxon>
        <taxon>Arthropoda</taxon>
        <taxon>Hexapoda</taxon>
        <taxon>Collembola</taxon>
        <taxon>Symphypleona</taxon>
        <taxon>Sminthuridae</taxon>
        <taxon>Allacma</taxon>
    </lineage>
</organism>
<evidence type="ECO:0000313" key="3">
    <source>
        <dbReference type="Proteomes" id="UP000708208"/>
    </source>
</evidence>
<feature type="compositionally biased region" description="Basic and acidic residues" evidence="1">
    <location>
        <begin position="141"/>
        <end position="156"/>
    </location>
</feature>
<dbReference type="AlphaFoldDB" id="A0A8J2PBA4"/>
<keyword evidence="3" id="KW-1185">Reference proteome</keyword>
<proteinExistence type="predicted"/>
<dbReference type="EMBL" id="CAJVCH010198162">
    <property type="protein sequence ID" value="CAG7730686.1"/>
    <property type="molecule type" value="Genomic_DNA"/>
</dbReference>
<accession>A0A8J2PBA4</accession>
<evidence type="ECO:0000256" key="1">
    <source>
        <dbReference type="SAM" id="MobiDB-lite"/>
    </source>
</evidence>
<protein>
    <submittedName>
        <fullName evidence="2">Uncharacterized protein</fullName>
    </submittedName>
</protein>
<sequence>MLPPMHSTTCPTCTTCICLYCIGAHHISSKLCFERHKFSHSEFQTTGHTPGTGPGVELLRHKLDDSTPLLIASKLRNLDGVGNPIGSALHEQPWSLSLGEEVLEKKSSLQEEPWRSSPAEEVKLARTTLEQTSWPIIPGPEDEHPGEDIKLADQPRSRNQASWRRHQASRSTPEQKPSILEKTLN</sequence>
<gene>
    <name evidence="2" type="ORF">AFUS01_LOCUS19310</name>
</gene>
<dbReference type="Proteomes" id="UP000708208">
    <property type="component" value="Unassembled WGS sequence"/>
</dbReference>
<feature type="region of interest" description="Disordered" evidence="1">
    <location>
        <begin position="127"/>
        <end position="185"/>
    </location>
</feature>
<comment type="caution">
    <text evidence="2">The sequence shown here is derived from an EMBL/GenBank/DDBJ whole genome shotgun (WGS) entry which is preliminary data.</text>
</comment>
<reference evidence="2" key="1">
    <citation type="submission" date="2021-06" db="EMBL/GenBank/DDBJ databases">
        <authorList>
            <person name="Hodson N. C."/>
            <person name="Mongue J. A."/>
            <person name="Jaron S. K."/>
        </authorList>
    </citation>
    <scope>NUCLEOTIDE SEQUENCE</scope>
</reference>
<evidence type="ECO:0000313" key="2">
    <source>
        <dbReference type="EMBL" id="CAG7730686.1"/>
    </source>
</evidence>
<name>A0A8J2PBA4_9HEXA</name>